<dbReference type="Pfam" id="PF00378">
    <property type="entry name" value="ECH_1"/>
    <property type="match status" value="1"/>
</dbReference>
<dbReference type="EMBL" id="FOSK01000002">
    <property type="protein sequence ID" value="SFK10508.1"/>
    <property type="molecule type" value="Genomic_DNA"/>
</dbReference>
<comment type="caution">
    <text evidence="4">The sequence shown here is derived from an EMBL/GenBank/DDBJ whole genome shotgun (WGS) entry which is preliminary data.</text>
</comment>
<evidence type="ECO:0000313" key="5">
    <source>
        <dbReference type="Proteomes" id="UP000199598"/>
    </source>
</evidence>
<accession>A0A1I3WSJ3</accession>
<evidence type="ECO:0000256" key="1">
    <source>
        <dbReference type="ARBA" id="ARBA00004275"/>
    </source>
</evidence>
<dbReference type="SUPFAM" id="SSF52096">
    <property type="entry name" value="ClpP/crotonase"/>
    <property type="match status" value="1"/>
</dbReference>
<dbReference type="InterPro" id="IPR001753">
    <property type="entry name" value="Enoyl-CoA_hydra/iso"/>
</dbReference>
<dbReference type="CDD" id="cd06558">
    <property type="entry name" value="crotonase-like"/>
    <property type="match status" value="1"/>
</dbReference>
<gene>
    <name evidence="4" type="ORF">SAMN04488518_102162</name>
</gene>
<dbReference type="InterPro" id="IPR029045">
    <property type="entry name" value="ClpP/crotonase-like_dom_sf"/>
</dbReference>
<sequence length="245" mass="26697">MISIERDGAVQIIRMDRVEKKNALTQAMYMDMADALKTEDESIRCHVMLGRPGVFTAGNDIADFLKAAMSGEGLEAGGVGKFLGALHEPSRPVIAGIDGPAIGVGTTMLFHFDMVFATENALFKTPFTDLGIIPEAGSTLIGPETMGYHKAFEMLALGESFTAEMAKEAGFVNHVVSPDELEGRVLAIAQKVASKPQNALRISRELLRGKREPLEKRIFEEIGLFAELLKSDEAREAFMKFMSKA</sequence>
<dbReference type="Proteomes" id="UP000199598">
    <property type="component" value="Unassembled WGS sequence"/>
</dbReference>
<dbReference type="NCBIfam" id="NF004681">
    <property type="entry name" value="PRK06023.1"/>
    <property type="match status" value="1"/>
</dbReference>
<keyword evidence="2" id="KW-0576">Peroxisome</keyword>
<evidence type="ECO:0000313" key="4">
    <source>
        <dbReference type="EMBL" id="SFK10508.1"/>
    </source>
</evidence>
<keyword evidence="5" id="KW-1185">Reference proteome</keyword>
<name>A0A1I3WSJ3_9HYPH</name>
<dbReference type="InterPro" id="IPR051053">
    <property type="entry name" value="ECH/Chromodomain_protein"/>
</dbReference>
<dbReference type="RefSeq" id="WP_093517301.1">
    <property type="nucleotide sequence ID" value="NZ_FOSK01000002.1"/>
</dbReference>
<comment type="subcellular location">
    <subcellularLocation>
        <location evidence="1">Peroxisome</location>
    </subcellularLocation>
</comment>
<proteinExistence type="predicted"/>
<keyword evidence="3" id="KW-0413">Isomerase</keyword>
<dbReference type="PANTHER" id="PTHR43684:SF1">
    <property type="entry name" value="ENOYL-COA DELTA ISOMERASE 2"/>
    <property type="match status" value="1"/>
</dbReference>
<protein>
    <submittedName>
        <fullName evidence="4">Enoyl-CoA hydratase/carnithine racemase</fullName>
    </submittedName>
</protein>
<evidence type="ECO:0000256" key="2">
    <source>
        <dbReference type="ARBA" id="ARBA00023140"/>
    </source>
</evidence>
<organism evidence="4 5">
    <name type="scientific">Pseudovibrio ascidiaceicola</name>
    <dbReference type="NCBI Taxonomy" id="285279"/>
    <lineage>
        <taxon>Bacteria</taxon>
        <taxon>Pseudomonadati</taxon>
        <taxon>Pseudomonadota</taxon>
        <taxon>Alphaproteobacteria</taxon>
        <taxon>Hyphomicrobiales</taxon>
        <taxon>Stappiaceae</taxon>
        <taxon>Pseudovibrio</taxon>
    </lineage>
</organism>
<dbReference type="PANTHER" id="PTHR43684">
    <property type="match status" value="1"/>
</dbReference>
<evidence type="ECO:0000256" key="3">
    <source>
        <dbReference type="ARBA" id="ARBA00023235"/>
    </source>
</evidence>
<dbReference type="Gene3D" id="3.90.226.10">
    <property type="entry name" value="2-enoyl-CoA Hydratase, Chain A, domain 1"/>
    <property type="match status" value="1"/>
</dbReference>
<reference evidence="4 5" key="1">
    <citation type="submission" date="2016-10" db="EMBL/GenBank/DDBJ databases">
        <authorList>
            <person name="Varghese N."/>
            <person name="Submissions S."/>
        </authorList>
    </citation>
    <scope>NUCLEOTIDE SEQUENCE [LARGE SCALE GENOMIC DNA]</scope>
    <source>
        <strain evidence="4 5">DSM 16392</strain>
    </source>
</reference>